<comment type="caution">
    <text evidence="1">The sequence shown here is derived from an EMBL/GenBank/DDBJ whole genome shotgun (WGS) entry which is preliminary data.</text>
</comment>
<protein>
    <submittedName>
        <fullName evidence="1">Uncharacterized protein</fullName>
    </submittedName>
</protein>
<evidence type="ECO:0000313" key="1">
    <source>
        <dbReference type="EMBL" id="GFT44274.1"/>
    </source>
</evidence>
<name>A0A8X6TT98_NEPPI</name>
<gene>
    <name evidence="1" type="ORF">NPIL_45431</name>
</gene>
<evidence type="ECO:0000313" key="2">
    <source>
        <dbReference type="Proteomes" id="UP000887013"/>
    </source>
</evidence>
<proteinExistence type="predicted"/>
<dbReference type="EMBL" id="BMAW01110668">
    <property type="protein sequence ID" value="GFT44274.1"/>
    <property type="molecule type" value="Genomic_DNA"/>
</dbReference>
<accession>A0A8X6TT98</accession>
<dbReference type="Proteomes" id="UP000887013">
    <property type="component" value="Unassembled WGS sequence"/>
</dbReference>
<keyword evidence="2" id="KW-1185">Reference proteome</keyword>
<sequence length="115" mass="12750">MKSLQQNLSGKDKETTIIPWGEKTDRVKFPVIIPIVRTFSLLFISSSSIAESAVNSILSSLYADFPLNIEGHTKSNSFLALRSADVQERRQPQNVPVNELKIMVSKSASEDTKSP</sequence>
<reference evidence="1" key="1">
    <citation type="submission" date="2020-08" db="EMBL/GenBank/DDBJ databases">
        <title>Multicomponent nature underlies the extraordinary mechanical properties of spider dragline silk.</title>
        <authorList>
            <person name="Kono N."/>
            <person name="Nakamura H."/>
            <person name="Mori M."/>
            <person name="Yoshida Y."/>
            <person name="Ohtoshi R."/>
            <person name="Malay A.D."/>
            <person name="Moran D.A.P."/>
            <person name="Tomita M."/>
            <person name="Numata K."/>
            <person name="Arakawa K."/>
        </authorList>
    </citation>
    <scope>NUCLEOTIDE SEQUENCE</scope>
</reference>
<organism evidence="1 2">
    <name type="scientific">Nephila pilipes</name>
    <name type="common">Giant wood spider</name>
    <name type="synonym">Nephila maculata</name>
    <dbReference type="NCBI Taxonomy" id="299642"/>
    <lineage>
        <taxon>Eukaryota</taxon>
        <taxon>Metazoa</taxon>
        <taxon>Ecdysozoa</taxon>
        <taxon>Arthropoda</taxon>
        <taxon>Chelicerata</taxon>
        <taxon>Arachnida</taxon>
        <taxon>Araneae</taxon>
        <taxon>Araneomorphae</taxon>
        <taxon>Entelegynae</taxon>
        <taxon>Araneoidea</taxon>
        <taxon>Nephilidae</taxon>
        <taxon>Nephila</taxon>
    </lineage>
</organism>
<dbReference type="AlphaFoldDB" id="A0A8X6TT98"/>